<feature type="transmembrane region" description="Helical" evidence="6">
    <location>
        <begin position="217"/>
        <end position="235"/>
    </location>
</feature>
<protein>
    <submittedName>
        <fullName evidence="8">Putative MFS family arabinose efflux permease</fullName>
    </submittedName>
</protein>
<dbReference type="SUPFAM" id="SSF103473">
    <property type="entry name" value="MFS general substrate transporter"/>
    <property type="match status" value="1"/>
</dbReference>
<dbReference type="RefSeq" id="WP_111599790.1">
    <property type="nucleotide sequence ID" value="NZ_QLLL01000009.1"/>
</dbReference>
<sequence length="424" mass="45633">MEAKKNRLFSRYQVYVIVLLAVLQFTIVLDFMVLSPLGAILMPTMHITPSQFGLVVSAYAISAGITGFLAAGYADKFDRKKMLLFFYVGFVVGTMLCALATSYHFLLIARIVTGMFGGVTGAIGFAIITDLFALEIRGRVMGLIQMAFGASQVLGMPIGLKLANAYNWHAPFTLLSVLGVLLGIALLGLKNMPPQAVTERNSNAFVHLKHTISKPQYLLGFAATTLMATGGFMLMPFGTAFNTHNLGISIDDVPMVYFITGLFTLVISPLTGRLSDKIGKYKMFVAGSVLSMILVFIYCNMTHSTLPVVIAISVVMFAGVSSRMIAASTLLSAVPTPQDRGAFMSINSSVQQISGGIAAALAGLIVSERPDHSLVNFDKLGYVICGTMIFTIFMMYKVNKMVQSKTQAAPVQVPNPEPVSVPAE</sequence>
<feature type="domain" description="Major facilitator superfamily (MFS) profile" evidence="7">
    <location>
        <begin position="16"/>
        <end position="399"/>
    </location>
</feature>
<evidence type="ECO:0000256" key="1">
    <source>
        <dbReference type="ARBA" id="ARBA00004651"/>
    </source>
</evidence>
<evidence type="ECO:0000313" key="9">
    <source>
        <dbReference type="Proteomes" id="UP000249547"/>
    </source>
</evidence>
<comment type="caution">
    <text evidence="8">The sequence shown here is derived from an EMBL/GenBank/DDBJ whole genome shotgun (WGS) entry which is preliminary data.</text>
</comment>
<evidence type="ECO:0000313" key="8">
    <source>
        <dbReference type="EMBL" id="RAI99838.1"/>
    </source>
</evidence>
<dbReference type="InterPro" id="IPR020846">
    <property type="entry name" value="MFS_dom"/>
</dbReference>
<keyword evidence="9" id="KW-1185">Reference proteome</keyword>
<feature type="transmembrane region" description="Helical" evidence="6">
    <location>
        <begin position="12"/>
        <end position="32"/>
    </location>
</feature>
<feature type="transmembrane region" description="Helical" evidence="6">
    <location>
        <begin position="255"/>
        <end position="272"/>
    </location>
</feature>
<feature type="transmembrane region" description="Helical" evidence="6">
    <location>
        <begin position="309"/>
        <end position="334"/>
    </location>
</feature>
<feature type="transmembrane region" description="Helical" evidence="6">
    <location>
        <begin position="379"/>
        <end position="396"/>
    </location>
</feature>
<feature type="transmembrane region" description="Helical" evidence="6">
    <location>
        <begin position="166"/>
        <end position="189"/>
    </location>
</feature>
<dbReference type="InterPro" id="IPR036259">
    <property type="entry name" value="MFS_trans_sf"/>
</dbReference>
<evidence type="ECO:0000256" key="3">
    <source>
        <dbReference type="ARBA" id="ARBA00022692"/>
    </source>
</evidence>
<proteinExistence type="predicted"/>
<evidence type="ECO:0000256" key="5">
    <source>
        <dbReference type="ARBA" id="ARBA00023136"/>
    </source>
</evidence>
<dbReference type="GO" id="GO:0005886">
    <property type="term" value="C:plasma membrane"/>
    <property type="evidence" value="ECO:0007669"/>
    <property type="project" value="UniProtKB-SubCell"/>
</dbReference>
<dbReference type="CDD" id="cd17324">
    <property type="entry name" value="MFS_NepI_like"/>
    <property type="match status" value="1"/>
</dbReference>
<keyword evidence="5 6" id="KW-0472">Membrane</keyword>
<keyword evidence="3 6" id="KW-0812">Transmembrane</keyword>
<name>A0A327Q5W7_9BACT</name>
<dbReference type="EMBL" id="QLLL01000009">
    <property type="protein sequence ID" value="RAI99838.1"/>
    <property type="molecule type" value="Genomic_DNA"/>
</dbReference>
<evidence type="ECO:0000256" key="6">
    <source>
        <dbReference type="SAM" id="Phobius"/>
    </source>
</evidence>
<dbReference type="InterPro" id="IPR011701">
    <property type="entry name" value="MFS"/>
</dbReference>
<dbReference type="PANTHER" id="PTHR43124">
    <property type="entry name" value="PURINE EFFLUX PUMP PBUE"/>
    <property type="match status" value="1"/>
</dbReference>
<keyword evidence="4 6" id="KW-1133">Transmembrane helix</keyword>
<dbReference type="PANTHER" id="PTHR43124:SF3">
    <property type="entry name" value="CHLORAMPHENICOL EFFLUX PUMP RV0191"/>
    <property type="match status" value="1"/>
</dbReference>
<dbReference type="GO" id="GO:0022857">
    <property type="term" value="F:transmembrane transporter activity"/>
    <property type="evidence" value="ECO:0007669"/>
    <property type="project" value="InterPro"/>
</dbReference>
<dbReference type="PROSITE" id="PS50850">
    <property type="entry name" value="MFS"/>
    <property type="match status" value="1"/>
</dbReference>
<dbReference type="Gene3D" id="1.20.1250.20">
    <property type="entry name" value="MFS general substrate transporter like domains"/>
    <property type="match status" value="1"/>
</dbReference>
<dbReference type="OrthoDB" id="9812221at2"/>
<feature type="transmembrane region" description="Helical" evidence="6">
    <location>
        <begin position="346"/>
        <end position="367"/>
    </location>
</feature>
<keyword evidence="2" id="KW-1003">Cell membrane</keyword>
<gene>
    <name evidence="8" type="ORF">LX64_04391</name>
</gene>
<dbReference type="AlphaFoldDB" id="A0A327Q5W7"/>
<evidence type="ECO:0000259" key="7">
    <source>
        <dbReference type="PROSITE" id="PS50850"/>
    </source>
</evidence>
<evidence type="ECO:0000256" key="2">
    <source>
        <dbReference type="ARBA" id="ARBA00022475"/>
    </source>
</evidence>
<feature type="transmembrane region" description="Helical" evidence="6">
    <location>
        <begin position="107"/>
        <end position="128"/>
    </location>
</feature>
<feature type="transmembrane region" description="Helical" evidence="6">
    <location>
        <begin position="52"/>
        <end position="71"/>
    </location>
</feature>
<feature type="transmembrane region" description="Helical" evidence="6">
    <location>
        <begin position="140"/>
        <end position="160"/>
    </location>
</feature>
<comment type="subcellular location">
    <subcellularLocation>
        <location evidence="1">Cell membrane</location>
        <topology evidence="1">Multi-pass membrane protein</topology>
    </subcellularLocation>
</comment>
<accession>A0A327Q5W7</accession>
<evidence type="ECO:0000256" key="4">
    <source>
        <dbReference type="ARBA" id="ARBA00022989"/>
    </source>
</evidence>
<reference evidence="8 9" key="1">
    <citation type="submission" date="2018-06" db="EMBL/GenBank/DDBJ databases">
        <title>Genomic Encyclopedia of Archaeal and Bacterial Type Strains, Phase II (KMG-II): from individual species to whole genera.</title>
        <authorList>
            <person name="Goeker M."/>
        </authorList>
    </citation>
    <scope>NUCLEOTIDE SEQUENCE [LARGE SCALE GENOMIC DNA]</scope>
    <source>
        <strain evidence="8 9">DSM 23857</strain>
    </source>
</reference>
<feature type="transmembrane region" description="Helical" evidence="6">
    <location>
        <begin position="83"/>
        <end position="101"/>
    </location>
</feature>
<dbReference type="InterPro" id="IPR050189">
    <property type="entry name" value="MFS_Efflux_Transporters"/>
</dbReference>
<dbReference type="Proteomes" id="UP000249547">
    <property type="component" value="Unassembled WGS sequence"/>
</dbReference>
<feature type="transmembrane region" description="Helical" evidence="6">
    <location>
        <begin position="284"/>
        <end position="303"/>
    </location>
</feature>
<dbReference type="Pfam" id="PF07690">
    <property type="entry name" value="MFS_1"/>
    <property type="match status" value="1"/>
</dbReference>
<organism evidence="8 9">
    <name type="scientific">Chitinophaga skermanii</name>
    <dbReference type="NCBI Taxonomy" id="331697"/>
    <lineage>
        <taxon>Bacteria</taxon>
        <taxon>Pseudomonadati</taxon>
        <taxon>Bacteroidota</taxon>
        <taxon>Chitinophagia</taxon>
        <taxon>Chitinophagales</taxon>
        <taxon>Chitinophagaceae</taxon>
        <taxon>Chitinophaga</taxon>
    </lineage>
</organism>